<dbReference type="AlphaFoldDB" id="A0A3G8LTJ5"/>
<evidence type="ECO:0000313" key="2">
    <source>
        <dbReference type="EMBL" id="AZG72120.1"/>
    </source>
</evidence>
<dbReference type="KEGG" id="slj:EGC82_04685"/>
<gene>
    <name evidence="2" type="ORF">EGC82_04685</name>
</gene>
<feature type="compositionally biased region" description="Pro residues" evidence="1">
    <location>
        <begin position="65"/>
        <end position="74"/>
    </location>
</feature>
<keyword evidence="3" id="KW-1185">Reference proteome</keyword>
<dbReference type="PANTHER" id="PTHR35399:SF2">
    <property type="entry name" value="DUF839 DOMAIN-CONTAINING PROTEIN"/>
    <property type="match status" value="1"/>
</dbReference>
<sequence length="689" mass="74715">MSKATFDPTRFNNSKNTPFNEVMDNHLSRRNFVKRGLGLSAMTAFGGFGLSACGSDNDTAAETPTTPPTAPTPTAPTKSSAVLGFESIAGSKTDAVAVAAGYSAYVLAPWGTPLNSKAAAWKADGSNTAIDQENSVGMHHDGMHFFPLNDSADDGLLCINHEYIDQDALHPTGPTFDADGKRTVIDEIRKEINAHGISVVRIKLVSGRWQVVENDSHNRRFTGATVMDIAGPLAYSSYLETRYSPDGSQARGTLNNCGNGYTPWGTYLTCEENWPGYFVNKGTLTQEQTRIGISTSDTRYGWSHLAGDDDERLDEFARFDVTPTGSSATNDYRNEANGHGYIVEIDPYNPNSRAIKRTALGRFRHEGCAFGKLEEGKPITFYSGHDSRFEYLYKFVSDAAWDPADANSTNRLTVGDKYMNAGTLYAAKFTEDGVGEWLPLTLDGVTADGSTLASSFDSQAAIILNTAGAADLLGATPMDRPEWTTVDPFTGTVYLTLTNNSKRTDSTNPANPRLNNNFGHIIRWDEGDAATEFSWDIFIFGSPADGDAETNLSGLTDLNQFASPDGLAFDQRGILWVQTDNGASEVTEETNDQMLAIVPSTMVDADGNQQVVTAENQTQLKRFFVGPNGCEVTGFAMSPDYTAMFANIQHPDNWPYSDRADEETPAGTTVRPRAATVMFIKDDGGEIGV</sequence>
<dbReference type="InterPro" id="IPR008557">
    <property type="entry name" value="PhoX"/>
</dbReference>
<accession>A0A3G8LTJ5</accession>
<dbReference type="OrthoDB" id="9801383at2"/>
<proteinExistence type="predicted"/>
<evidence type="ECO:0000313" key="3">
    <source>
        <dbReference type="Proteomes" id="UP000278035"/>
    </source>
</evidence>
<reference evidence="3" key="1">
    <citation type="submission" date="2018-11" db="EMBL/GenBank/DDBJ databases">
        <title>Shewanella sp. M2.</title>
        <authorList>
            <person name="Hwang Y.J."/>
            <person name="Hwang C.Y."/>
        </authorList>
    </citation>
    <scope>NUCLEOTIDE SEQUENCE [LARGE SCALE GENOMIC DNA]</scope>
    <source>
        <strain evidence="3">LMG 19866</strain>
    </source>
</reference>
<evidence type="ECO:0000256" key="1">
    <source>
        <dbReference type="SAM" id="MobiDB-lite"/>
    </source>
</evidence>
<dbReference type="EMBL" id="CP034015">
    <property type="protein sequence ID" value="AZG72120.1"/>
    <property type="molecule type" value="Genomic_DNA"/>
</dbReference>
<name>A0A3G8LTJ5_9GAMM</name>
<dbReference type="Pfam" id="PF05787">
    <property type="entry name" value="PhoX"/>
    <property type="match status" value="1"/>
</dbReference>
<dbReference type="Proteomes" id="UP000278035">
    <property type="component" value="Chromosome"/>
</dbReference>
<dbReference type="PANTHER" id="PTHR35399">
    <property type="entry name" value="SLR8030 PROTEIN"/>
    <property type="match status" value="1"/>
</dbReference>
<protein>
    <submittedName>
        <fullName evidence="2">PhoX family phosphatase</fullName>
    </submittedName>
</protein>
<dbReference type="SUPFAM" id="SSF63829">
    <property type="entry name" value="Calcium-dependent phosphotriesterase"/>
    <property type="match status" value="1"/>
</dbReference>
<dbReference type="RefSeq" id="WP_124729730.1">
    <property type="nucleotide sequence ID" value="NZ_CBCSKC010000055.1"/>
</dbReference>
<organism evidence="2 3">
    <name type="scientific">Shewanella livingstonensis</name>
    <dbReference type="NCBI Taxonomy" id="150120"/>
    <lineage>
        <taxon>Bacteria</taxon>
        <taxon>Pseudomonadati</taxon>
        <taxon>Pseudomonadota</taxon>
        <taxon>Gammaproteobacteria</taxon>
        <taxon>Alteromonadales</taxon>
        <taxon>Shewanellaceae</taxon>
        <taxon>Shewanella</taxon>
    </lineage>
</organism>
<feature type="region of interest" description="Disordered" evidence="1">
    <location>
        <begin position="58"/>
        <end position="78"/>
    </location>
</feature>